<sequence>MTIVKHSATLHGHRTSITLEEPFWQELKSIAQSRAMPLARLIAEVDDGRNPGGNLSSALRVYVLAWVKSHASATETP</sequence>
<dbReference type="InterPro" id="IPR038268">
    <property type="entry name" value="RHH_sf"/>
</dbReference>
<dbReference type="AlphaFoldDB" id="A0A6N7L7Z4"/>
<evidence type="ECO:0000259" key="1">
    <source>
        <dbReference type="Pfam" id="PF13467"/>
    </source>
</evidence>
<dbReference type="OrthoDB" id="7477016at2"/>
<protein>
    <submittedName>
        <fullName evidence="2">Aryl-sulfate sulfotransferase</fullName>
    </submittedName>
</protein>
<dbReference type="InterPro" id="IPR027373">
    <property type="entry name" value="RHH_dom"/>
</dbReference>
<evidence type="ECO:0000313" key="2">
    <source>
        <dbReference type="EMBL" id="MQX13309.1"/>
    </source>
</evidence>
<proteinExistence type="predicted"/>
<keyword evidence="3" id="KW-1185">Reference proteome</keyword>
<keyword evidence="2" id="KW-0808">Transferase</keyword>
<dbReference type="EMBL" id="WITC01000007">
    <property type="protein sequence ID" value="MQX13309.1"/>
    <property type="molecule type" value="Genomic_DNA"/>
</dbReference>
<dbReference type="Pfam" id="PF13467">
    <property type="entry name" value="RHH_4"/>
    <property type="match status" value="1"/>
</dbReference>
<evidence type="ECO:0000313" key="3">
    <source>
        <dbReference type="Proteomes" id="UP000439983"/>
    </source>
</evidence>
<dbReference type="Gene3D" id="1.10.3990.20">
    <property type="entry name" value="protein bp1543"/>
    <property type="match status" value="1"/>
</dbReference>
<accession>A0A6N7L7Z4</accession>
<organism evidence="2 3">
    <name type="scientific">Sinorhizobium terangae</name>
    <dbReference type="NCBI Taxonomy" id="110322"/>
    <lineage>
        <taxon>Bacteria</taxon>
        <taxon>Pseudomonadati</taxon>
        <taxon>Pseudomonadota</taxon>
        <taxon>Alphaproteobacteria</taxon>
        <taxon>Hyphomicrobiales</taxon>
        <taxon>Rhizobiaceae</taxon>
        <taxon>Sinorhizobium/Ensifer group</taxon>
        <taxon>Sinorhizobium</taxon>
    </lineage>
</organism>
<dbReference type="Proteomes" id="UP000439983">
    <property type="component" value="Unassembled WGS sequence"/>
</dbReference>
<dbReference type="RefSeq" id="WP_153436444.1">
    <property type="nucleotide sequence ID" value="NZ_JACIGA010000004.1"/>
</dbReference>
<feature type="domain" description="Ribbon-helix-helix" evidence="1">
    <location>
        <begin position="4"/>
        <end position="66"/>
    </location>
</feature>
<dbReference type="GO" id="GO:0016740">
    <property type="term" value="F:transferase activity"/>
    <property type="evidence" value="ECO:0007669"/>
    <property type="project" value="UniProtKB-KW"/>
</dbReference>
<reference evidence="2 3" key="1">
    <citation type="journal article" date="2013" name="Genome Biol.">
        <title>Comparative genomics of the core and accessory genomes of 48 Sinorhizobium strains comprising five genospecies.</title>
        <authorList>
            <person name="Sugawara M."/>
            <person name="Epstein B."/>
            <person name="Badgley B.D."/>
            <person name="Unno T."/>
            <person name="Xu L."/>
            <person name="Reese J."/>
            <person name="Gyaneshwar P."/>
            <person name="Denny R."/>
            <person name="Mudge J."/>
            <person name="Bharti A.K."/>
            <person name="Farmer A.D."/>
            <person name="May G.D."/>
            <person name="Woodward J.E."/>
            <person name="Medigue C."/>
            <person name="Vallenet D."/>
            <person name="Lajus A."/>
            <person name="Rouy Z."/>
            <person name="Martinez-Vaz B."/>
            <person name="Tiffin P."/>
            <person name="Young N.D."/>
            <person name="Sadowsky M.J."/>
        </authorList>
    </citation>
    <scope>NUCLEOTIDE SEQUENCE [LARGE SCALE GENOMIC DNA]</scope>
    <source>
        <strain evidence="2 3">USDA4894</strain>
    </source>
</reference>
<comment type="caution">
    <text evidence="2">The sequence shown here is derived from an EMBL/GenBank/DDBJ whole genome shotgun (WGS) entry which is preliminary data.</text>
</comment>
<gene>
    <name evidence="2" type="ORF">GHK62_00645</name>
</gene>
<name>A0A6N7L7Z4_SINTE</name>